<evidence type="ECO:0000313" key="4">
    <source>
        <dbReference type="EMBL" id="SHG45879.1"/>
    </source>
</evidence>
<dbReference type="STRING" id="1122206.SAMN02745753_03958"/>
<dbReference type="Gene3D" id="3.40.30.10">
    <property type="entry name" value="Glutaredoxin"/>
    <property type="match status" value="1"/>
</dbReference>
<protein>
    <submittedName>
        <fullName evidence="4">Thioredoxin domain-containing protein</fullName>
    </submittedName>
</protein>
<dbReference type="Pfam" id="PF13192">
    <property type="entry name" value="Thioredoxin_3"/>
    <property type="match status" value="1"/>
</dbReference>
<dbReference type="OrthoDB" id="9800630at2"/>
<dbReference type="Proteomes" id="UP000184517">
    <property type="component" value="Unassembled WGS sequence"/>
</dbReference>
<gene>
    <name evidence="4" type="ORF">SAMN02745753_03958</name>
</gene>
<sequence>MKQVKVLGSGCSKCVKTAELIKAIAAENEVSVNVEKETSAEVIMSYGVMSTPAVVIDDVVVHYGSIPDKKKIQSWF</sequence>
<reference evidence="5" key="1">
    <citation type="submission" date="2016-11" db="EMBL/GenBank/DDBJ databases">
        <authorList>
            <person name="Varghese N."/>
            <person name="Submissions S."/>
        </authorList>
    </citation>
    <scope>NUCLEOTIDE SEQUENCE [LARGE SCALE GENOMIC DNA]</scope>
    <source>
        <strain evidence="5">DSM 16579</strain>
    </source>
</reference>
<evidence type="ECO:0000256" key="2">
    <source>
        <dbReference type="PIRSR" id="PIRSR037031-51"/>
    </source>
</evidence>
<dbReference type="SUPFAM" id="SSF52833">
    <property type="entry name" value="Thioredoxin-like"/>
    <property type="match status" value="1"/>
</dbReference>
<name>A0A1M5K046_9GAMM</name>
<accession>A0A1M5K046</accession>
<dbReference type="InterPro" id="IPR036249">
    <property type="entry name" value="Thioredoxin-like_sf"/>
</dbReference>
<dbReference type="PANTHER" id="PTHR36450">
    <property type="entry name" value="THIOREDOXIN"/>
    <property type="match status" value="1"/>
</dbReference>
<evidence type="ECO:0000256" key="1">
    <source>
        <dbReference type="PIRSR" id="PIRSR037031-50"/>
    </source>
</evidence>
<evidence type="ECO:0000259" key="3">
    <source>
        <dbReference type="Pfam" id="PF13192"/>
    </source>
</evidence>
<evidence type="ECO:0000313" key="5">
    <source>
        <dbReference type="Proteomes" id="UP000184517"/>
    </source>
</evidence>
<dbReference type="NCBIfam" id="TIGR00412">
    <property type="entry name" value="redox_disulf_2"/>
    <property type="match status" value="1"/>
</dbReference>
<proteinExistence type="predicted"/>
<keyword evidence="2" id="KW-1015">Disulfide bond</keyword>
<feature type="active site" description="Nucleophile" evidence="1">
    <location>
        <position position="14"/>
    </location>
</feature>
<keyword evidence="2" id="KW-0676">Redox-active center</keyword>
<feature type="active site" description="Nucleophile" evidence="1">
    <location>
        <position position="11"/>
    </location>
</feature>
<dbReference type="PANTHER" id="PTHR36450:SF1">
    <property type="entry name" value="THIOREDOXIN"/>
    <property type="match status" value="1"/>
</dbReference>
<organism evidence="4 5">
    <name type="scientific">Marinomonas polaris DSM 16579</name>
    <dbReference type="NCBI Taxonomy" id="1122206"/>
    <lineage>
        <taxon>Bacteria</taxon>
        <taxon>Pseudomonadati</taxon>
        <taxon>Pseudomonadota</taxon>
        <taxon>Gammaproteobacteria</taxon>
        <taxon>Oceanospirillales</taxon>
        <taxon>Oceanospirillaceae</taxon>
        <taxon>Marinomonas</taxon>
    </lineage>
</organism>
<keyword evidence="5" id="KW-1185">Reference proteome</keyword>
<dbReference type="InterPro" id="IPR005243">
    <property type="entry name" value="THIRX-like_proc"/>
</dbReference>
<feature type="disulfide bond" description="Redox-active" evidence="2">
    <location>
        <begin position="11"/>
        <end position="14"/>
    </location>
</feature>
<feature type="domain" description="Thioredoxin-like fold" evidence="3">
    <location>
        <begin position="3"/>
        <end position="76"/>
    </location>
</feature>
<dbReference type="RefSeq" id="WP_072841407.1">
    <property type="nucleotide sequence ID" value="NZ_FQVF01000022.1"/>
</dbReference>
<dbReference type="AlphaFoldDB" id="A0A1M5K046"/>
<dbReference type="PIRSF" id="PIRSF037031">
    <property type="entry name" value="Redox_disulphide_2"/>
    <property type="match status" value="1"/>
</dbReference>
<dbReference type="EMBL" id="FQVF01000022">
    <property type="protein sequence ID" value="SHG45879.1"/>
    <property type="molecule type" value="Genomic_DNA"/>
</dbReference>
<dbReference type="InterPro" id="IPR012336">
    <property type="entry name" value="Thioredoxin-like_fold"/>
</dbReference>